<evidence type="ECO:0008006" key="4">
    <source>
        <dbReference type="Google" id="ProtNLM"/>
    </source>
</evidence>
<feature type="region of interest" description="Disordered" evidence="1">
    <location>
        <begin position="111"/>
        <end position="143"/>
    </location>
</feature>
<protein>
    <recommendedName>
        <fullName evidence="4">Ribosome biogenesis protein NOP53</fullName>
    </recommendedName>
</protein>
<name>A0ABN9PX32_9DINO</name>
<proteinExistence type="predicted"/>
<feature type="compositionally biased region" description="Acidic residues" evidence="1">
    <location>
        <begin position="54"/>
        <end position="64"/>
    </location>
</feature>
<keyword evidence="3" id="KW-1185">Reference proteome</keyword>
<feature type="region of interest" description="Disordered" evidence="1">
    <location>
        <begin position="1"/>
        <end position="32"/>
    </location>
</feature>
<gene>
    <name evidence="2" type="ORF">PCOR1329_LOCUS5000</name>
</gene>
<evidence type="ECO:0000313" key="2">
    <source>
        <dbReference type="EMBL" id="CAK0795283.1"/>
    </source>
</evidence>
<feature type="compositionally biased region" description="Basic and acidic residues" evidence="1">
    <location>
        <begin position="9"/>
        <end position="32"/>
    </location>
</feature>
<sequence>ERARQKAAQKAERKRQAEEEEKRLADEKKAFSPEDFAALQLLRAEVAHPREEPESADEDEDDEALLEKEIQRVKKEEADRLKNQGKPKTMAELMMQVEGIPVMDEAFAEQAKRPLQERQRSALKEKLQARREMNHLGRLVRAA</sequence>
<reference evidence="2" key="1">
    <citation type="submission" date="2023-10" db="EMBL/GenBank/DDBJ databases">
        <authorList>
            <person name="Chen Y."/>
            <person name="Shah S."/>
            <person name="Dougan E. K."/>
            <person name="Thang M."/>
            <person name="Chan C."/>
        </authorList>
    </citation>
    <scope>NUCLEOTIDE SEQUENCE [LARGE SCALE GENOMIC DNA]</scope>
</reference>
<feature type="region of interest" description="Disordered" evidence="1">
    <location>
        <begin position="45"/>
        <end position="65"/>
    </location>
</feature>
<dbReference type="Proteomes" id="UP001189429">
    <property type="component" value="Unassembled WGS sequence"/>
</dbReference>
<accession>A0ABN9PX32</accession>
<comment type="caution">
    <text evidence="2">The sequence shown here is derived from an EMBL/GenBank/DDBJ whole genome shotgun (WGS) entry which is preliminary data.</text>
</comment>
<organism evidence="2 3">
    <name type="scientific">Prorocentrum cordatum</name>
    <dbReference type="NCBI Taxonomy" id="2364126"/>
    <lineage>
        <taxon>Eukaryota</taxon>
        <taxon>Sar</taxon>
        <taxon>Alveolata</taxon>
        <taxon>Dinophyceae</taxon>
        <taxon>Prorocentrales</taxon>
        <taxon>Prorocentraceae</taxon>
        <taxon>Prorocentrum</taxon>
    </lineage>
</organism>
<feature type="compositionally biased region" description="Basic and acidic residues" evidence="1">
    <location>
        <begin position="111"/>
        <end position="135"/>
    </location>
</feature>
<evidence type="ECO:0000313" key="3">
    <source>
        <dbReference type="Proteomes" id="UP001189429"/>
    </source>
</evidence>
<dbReference type="EMBL" id="CAUYUJ010001307">
    <property type="protein sequence ID" value="CAK0795283.1"/>
    <property type="molecule type" value="Genomic_DNA"/>
</dbReference>
<feature type="non-terminal residue" evidence="2">
    <location>
        <position position="1"/>
    </location>
</feature>
<evidence type="ECO:0000256" key="1">
    <source>
        <dbReference type="SAM" id="MobiDB-lite"/>
    </source>
</evidence>